<dbReference type="InterPro" id="IPR004624">
    <property type="entry name" value="YjdM"/>
</dbReference>
<comment type="similarity">
    <text evidence="1">Belongs to the YjdM family.</text>
</comment>
<dbReference type="InterPro" id="IPR013988">
    <property type="entry name" value="YjdM_C"/>
</dbReference>
<evidence type="ECO:0000259" key="3">
    <source>
        <dbReference type="Pfam" id="PF08274"/>
    </source>
</evidence>
<dbReference type="SUPFAM" id="SSF57783">
    <property type="entry name" value="Zinc beta-ribbon"/>
    <property type="match status" value="1"/>
</dbReference>
<accession>A0AA37VT31</accession>
<dbReference type="PANTHER" id="PTHR30305:SF3">
    <property type="entry name" value="PROTEIN YJDM"/>
    <property type="match status" value="1"/>
</dbReference>
<dbReference type="EMBL" id="BSNC01000001">
    <property type="protein sequence ID" value="GLP95139.1"/>
    <property type="molecule type" value="Genomic_DNA"/>
</dbReference>
<dbReference type="Gene3D" id="2.30.30.40">
    <property type="entry name" value="SH3 Domains"/>
    <property type="match status" value="1"/>
</dbReference>
<organism evidence="4 5">
    <name type="scientific">Paraferrimonas sedimenticola</name>
    <dbReference type="NCBI Taxonomy" id="375674"/>
    <lineage>
        <taxon>Bacteria</taxon>
        <taxon>Pseudomonadati</taxon>
        <taxon>Pseudomonadota</taxon>
        <taxon>Gammaproteobacteria</taxon>
        <taxon>Alteromonadales</taxon>
        <taxon>Ferrimonadaceae</taxon>
        <taxon>Paraferrimonas</taxon>
    </lineage>
</organism>
<evidence type="ECO:0000313" key="4">
    <source>
        <dbReference type="EMBL" id="GLP95139.1"/>
    </source>
</evidence>
<dbReference type="Proteomes" id="UP001161422">
    <property type="component" value="Unassembled WGS sequence"/>
</dbReference>
<reference evidence="4" key="1">
    <citation type="journal article" date="2014" name="Int. J. Syst. Evol. Microbiol.">
        <title>Complete genome sequence of Corynebacterium casei LMG S-19264T (=DSM 44701T), isolated from a smear-ripened cheese.</title>
        <authorList>
            <consortium name="US DOE Joint Genome Institute (JGI-PGF)"/>
            <person name="Walter F."/>
            <person name="Albersmeier A."/>
            <person name="Kalinowski J."/>
            <person name="Ruckert C."/>
        </authorList>
    </citation>
    <scope>NUCLEOTIDE SEQUENCE</scope>
    <source>
        <strain evidence="4">NBRC 101628</strain>
    </source>
</reference>
<protein>
    <submittedName>
        <fullName evidence="4">Alkylphosphonate utilization protein</fullName>
    </submittedName>
</protein>
<keyword evidence="5" id="KW-1185">Reference proteome</keyword>
<evidence type="ECO:0000256" key="1">
    <source>
        <dbReference type="ARBA" id="ARBA00009248"/>
    </source>
</evidence>
<dbReference type="Pfam" id="PF03831">
    <property type="entry name" value="YjdM"/>
    <property type="match status" value="1"/>
</dbReference>
<evidence type="ECO:0000313" key="5">
    <source>
        <dbReference type="Proteomes" id="UP001161422"/>
    </source>
</evidence>
<feature type="domain" description="Protein YjdM N-terminal" evidence="3">
    <location>
        <begin position="3"/>
        <end position="31"/>
    </location>
</feature>
<comment type="caution">
    <text evidence="4">The sequence shown here is derived from an EMBL/GenBank/DDBJ whole genome shotgun (WGS) entry which is preliminary data.</text>
</comment>
<feature type="domain" description="Protein YjdM C-terminal" evidence="2">
    <location>
        <begin position="45"/>
        <end position="113"/>
    </location>
</feature>
<sequence length="113" mass="12037">MSYPPCPQCSSEFVYPDQDNLICPECGHEWNPAALEAEALAAAPKDANGTPLAEGDKFTAAKDLKVKGSSTVIKVGTKGVIRRIKEGAKDHELDCKVEGIGEMMVTAAFVKKA</sequence>
<dbReference type="AlphaFoldDB" id="A0AA37VT31"/>
<reference evidence="4" key="2">
    <citation type="submission" date="2023-01" db="EMBL/GenBank/DDBJ databases">
        <title>Draft genome sequence of Paraferrimonas sedimenticola strain NBRC 101628.</title>
        <authorList>
            <person name="Sun Q."/>
            <person name="Mori K."/>
        </authorList>
    </citation>
    <scope>NUCLEOTIDE SEQUENCE</scope>
    <source>
        <strain evidence="4">NBRC 101628</strain>
    </source>
</reference>
<dbReference type="RefSeq" id="WP_095505840.1">
    <property type="nucleotide sequence ID" value="NZ_BSNC01000001.1"/>
</dbReference>
<dbReference type="Pfam" id="PF08274">
    <property type="entry name" value="Zn_Ribbon_YjdM"/>
    <property type="match status" value="1"/>
</dbReference>
<dbReference type="InterPro" id="IPR013987">
    <property type="entry name" value="YjdM_N"/>
</dbReference>
<dbReference type="Gene3D" id="2.20.25.10">
    <property type="match status" value="1"/>
</dbReference>
<dbReference type="SUPFAM" id="SSF82057">
    <property type="entry name" value="Prokaryotic SH3-related domain"/>
    <property type="match status" value="1"/>
</dbReference>
<proteinExistence type="inferred from homology"/>
<gene>
    <name evidence="4" type="primary">phnA</name>
    <name evidence="4" type="ORF">GCM10007895_04450</name>
</gene>
<dbReference type="PANTHER" id="PTHR30305">
    <property type="entry name" value="PROTEIN YJDM-RELATED"/>
    <property type="match status" value="1"/>
</dbReference>
<evidence type="ECO:0000259" key="2">
    <source>
        <dbReference type="Pfam" id="PF03831"/>
    </source>
</evidence>
<dbReference type="NCBIfam" id="TIGR00686">
    <property type="entry name" value="phnA"/>
    <property type="match status" value="1"/>
</dbReference>
<name>A0AA37VT31_9GAMM</name>